<dbReference type="KEGG" id="yel:LC20_03117"/>
<keyword evidence="1" id="KW-0489">Methyltransferase</keyword>
<dbReference type="Proteomes" id="UP000230961">
    <property type="component" value="Chromosome"/>
</dbReference>
<dbReference type="GO" id="GO:0008168">
    <property type="term" value="F:methyltransferase activity"/>
    <property type="evidence" value="ECO:0007669"/>
    <property type="project" value="UniProtKB-KW"/>
</dbReference>
<keyword evidence="1" id="KW-0808">Transferase</keyword>
<proteinExistence type="predicted"/>
<dbReference type="InterPro" id="IPR037042">
    <property type="entry name" value="YdaT-like_sf"/>
</dbReference>
<gene>
    <name evidence="1" type="ORF">LC20_03117</name>
</gene>
<protein>
    <submittedName>
        <fullName evidence="1">tRNA-(Guanine-N1)-methyltransferase</fullName>
    </submittedName>
</protein>
<sequence length="146" mass="16117">MKLKHDAICAELRSWAAETKQEIVAAEVAQAYFDLGGDELPLTPIEDEHATHNNKQRLFRWVDSDTDKARAKIAELTPAILQALPGERRARLENPNSVNYLAAQALRDFSLAMSAVLLGCSDMSQKLIKATEAIHALIPVTQQLIA</sequence>
<accession>A0A7U4GFY5</accession>
<dbReference type="Gene3D" id="1.10.3600.10">
    <property type="entry name" value="Putative bacterial toxin ydaT"/>
    <property type="match status" value="1"/>
</dbReference>
<dbReference type="EMBL" id="CP007448">
    <property type="protein sequence ID" value="AHM74370.1"/>
    <property type="molecule type" value="Genomic_DNA"/>
</dbReference>
<dbReference type="GO" id="GO:0032259">
    <property type="term" value="P:methylation"/>
    <property type="evidence" value="ECO:0007669"/>
    <property type="project" value="UniProtKB-KW"/>
</dbReference>
<name>A0A7U4GFY5_YEREN</name>
<dbReference type="AlphaFoldDB" id="A0A7U4GFY5"/>
<organism evidence="1 2">
    <name type="scientific">Yersinia enterocolitica LC20</name>
    <dbReference type="NCBI Taxonomy" id="1443113"/>
    <lineage>
        <taxon>Bacteria</taxon>
        <taxon>Pseudomonadati</taxon>
        <taxon>Pseudomonadota</taxon>
        <taxon>Gammaproteobacteria</taxon>
        <taxon>Enterobacterales</taxon>
        <taxon>Yersiniaceae</taxon>
        <taxon>Yersinia</taxon>
    </lineage>
</organism>
<evidence type="ECO:0000313" key="1">
    <source>
        <dbReference type="EMBL" id="AHM74370.1"/>
    </source>
</evidence>
<reference evidence="1 2" key="1">
    <citation type="submission" date="2017-11" db="EMBL/GenBank/DDBJ databases">
        <title>The complete genome sequence and comparative genome analysis of Yersinia enterocolitica strain LC20.</title>
        <authorList>
            <person name="Shi G."/>
            <person name="Su M."/>
            <person name="Liang J."/>
            <person name="Gu W."/>
            <person name="Xiao Y."/>
            <person name="Zhang Z."/>
            <person name="Qiu H."/>
            <person name="Duan R."/>
            <person name="Zhang Z."/>
            <person name="Li Y."/>
            <person name="Zhang X."/>
            <person name="Ling Y."/>
            <person name="Song L."/>
            <person name="Chen M."/>
            <person name="Zhao Y."/>
            <person name="Wu J."/>
            <person name="Jing H."/>
            <person name="Xiao J."/>
            <person name="Wang X."/>
        </authorList>
    </citation>
    <scope>NUCLEOTIDE SEQUENCE [LARGE SCALE GENOMIC DNA]</scope>
    <source>
        <strain evidence="1 2">LC20</strain>
    </source>
</reference>
<dbReference type="InterPro" id="IPR009364">
    <property type="entry name" value="YdaT-like"/>
</dbReference>
<evidence type="ECO:0000313" key="2">
    <source>
        <dbReference type="Proteomes" id="UP000230961"/>
    </source>
</evidence>
<dbReference type="Pfam" id="PF06254">
    <property type="entry name" value="YdaT_toxin"/>
    <property type="match status" value="1"/>
</dbReference>